<feature type="region of interest" description="Disordered" evidence="6">
    <location>
        <begin position="1392"/>
        <end position="1427"/>
    </location>
</feature>
<feature type="region of interest" description="Disordered" evidence="6">
    <location>
        <begin position="126"/>
        <end position="184"/>
    </location>
</feature>
<feature type="compositionally biased region" description="Basic and acidic residues" evidence="6">
    <location>
        <begin position="40"/>
        <end position="52"/>
    </location>
</feature>
<comment type="catalytic activity">
    <reaction evidence="1">
        <text>All bonds known to be hydrolyzed by this endopeptidase have arginine in P1 and an acidic residue in P4. P6 is often occupied by an acidic residue or by a hydroxy-amino-acid residue, the phosphorylation of which enhances cleavage.</text>
        <dbReference type="EC" id="3.4.22.49"/>
    </reaction>
</comment>
<evidence type="ECO:0000256" key="3">
    <source>
        <dbReference type="ARBA" id="ARBA00022801"/>
    </source>
</evidence>
<evidence type="ECO:0000256" key="5">
    <source>
        <dbReference type="SAM" id="Coils"/>
    </source>
</evidence>
<feature type="region of interest" description="Disordered" evidence="6">
    <location>
        <begin position="33"/>
        <end position="96"/>
    </location>
</feature>
<dbReference type="Gene3D" id="1.25.40.10">
    <property type="entry name" value="Tetratricopeptide repeat domain"/>
    <property type="match status" value="1"/>
</dbReference>
<dbReference type="InterPro" id="IPR030397">
    <property type="entry name" value="SEPARIN_core_dom"/>
</dbReference>
<dbReference type="EC" id="3.4.22.49" evidence="2"/>
<dbReference type="EMBL" id="ML991801">
    <property type="protein sequence ID" value="KAF2234068.1"/>
    <property type="molecule type" value="Genomic_DNA"/>
</dbReference>
<dbReference type="GO" id="GO:0072686">
    <property type="term" value="C:mitotic spindle"/>
    <property type="evidence" value="ECO:0007669"/>
    <property type="project" value="TreeGrafter"/>
</dbReference>
<feature type="region of interest" description="Disordered" evidence="6">
    <location>
        <begin position="1524"/>
        <end position="1552"/>
    </location>
</feature>
<accession>A0A6A6H882</accession>
<dbReference type="GO" id="GO:0005634">
    <property type="term" value="C:nucleus"/>
    <property type="evidence" value="ECO:0007669"/>
    <property type="project" value="InterPro"/>
</dbReference>
<dbReference type="SUPFAM" id="SSF48452">
    <property type="entry name" value="TPR-like"/>
    <property type="match status" value="1"/>
</dbReference>
<evidence type="ECO:0000313" key="9">
    <source>
        <dbReference type="Proteomes" id="UP000800092"/>
    </source>
</evidence>
<dbReference type="Proteomes" id="UP000800092">
    <property type="component" value="Unassembled WGS sequence"/>
</dbReference>
<dbReference type="PANTHER" id="PTHR12792:SF0">
    <property type="entry name" value="SEPARIN"/>
    <property type="match status" value="1"/>
</dbReference>
<dbReference type="PANTHER" id="PTHR12792">
    <property type="entry name" value="EXTRA SPINDLE POLES 1-RELATED"/>
    <property type="match status" value="1"/>
</dbReference>
<evidence type="ECO:0000256" key="2">
    <source>
        <dbReference type="ARBA" id="ARBA00012489"/>
    </source>
</evidence>
<evidence type="ECO:0000256" key="6">
    <source>
        <dbReference type="SAM" id="MobiDB-lite"/>
    </source>
</evidence>
<feature type="domain" description="Peptidase C50" evidence="7">
    <location>
        <begin position="1992"/>
        <end position="2093"/>
    </location>
</feature>
<dbReference type="OrthoDB" id="10255632at2759"/>
<feature type="compositionally biased region" description="Basic residues" evidence="6">
    <location>
        <begin position="1397"/>
        <end position="1408"/>
    </location>
</feature>
<keyword evidence="3" id="KW-0378">Hydrolase</keyword>
<gene>
    <name evidence="8" type="ORF">EV356DRAFT_533122</name>
</gene>
<feature type="compositionally biased region" description="Polar residues" evidence="6">
    <location>
        <begin position="1409"/>
        <end position="1425"/>
    </location>
</feature>
<dbReference type="GO" id="GO:0005737">
    <property type="term" value="C:cytoplasm"/>
    <property type="evidence" value="ECO:0007669"/>
    <property type="project" value="TreeGrafter"/>
</dbReference>
<feature type="compositionally biased region" description="Basic and acidic residues" evidence="6">
    <location>
        <begin position="2197"/>
        <end position="2216"/>
    </location>
</feature>
<protein>
    <recommendedName>
        <fullName evidence="2">separase</fullName>
        <ecNumber evidence="2">3.4.22.49</ecNumber>
    </recommendedName>
</protein>
<sequence length="2254" mass="249609">MDGPQSQVDAVRNALKSTASCSSQTVSILRDLLQTRRSSKKDTSLVNQEKHGRVTKSGPKARTTATTERRTKSTSKAGTGKLVKVHEDDSGSPLSAREQNVLAQETVNISLKSLTQALASKTQALAQVSKEHDYERKPSHRRPSRTSSSIGDPLQPREVNEVAKTNGRSPSVGRKALSAPVSKHDSSGGIVAAAECARTAFAYLRLAEADRPAEKRLPFLQLENGMLALAGKLVNLGLDSLAIKELYVLKGRLERLMREESQDNQSVERMENRRNNLPSCQERETLASLLSLTHIKHESPVLPLIVSYQLLVLRTIAAAKRPAMLDVVSEYLIPSSICCPSSLILCTVKLGQSKEKAARQLQSLSQTLFSLCQPFLSSEDSARHNADFQPNPRSVFILQQAALEARIQWWSLVNHQADIESEVLEPYVKHLSTFANRSSSTTKQIYDLAIESSTRLQELLDGASVTWLRNLKDLYFWASVESSLSTIAQDAGDVRAALGHAESAWAVSKRTGKAFAQSSLRLRLATLVLENLANFGYSESTGREVSAEEAVKAGLDFLISSPSYHDITEMSTMLAKVMALRRAAVKFLVNYSREPASSFSSMPVAMPDLSRTLVFKSLRFLTGFMKAVSCEAKCEKPSLSTSRCQSLAVQVAKGTIDSVLGILKALISTNNISWVDVDDSLQDCTLSVSLTESWVKDTGLQSPRDFDFGQYLIRVSNMYLAIYSHRSKTSKTSISDEAVQALSRSIEILRSRSQQEQESGMLNTKFEKFVSSLDMLGRSDEAHDALTDAINVHVKSGSSLEAAKLADHNALQTVWTSSDRIRHLGRLLTALIKRLQNGNSGGQGRENFFDDPTLRPVERGILLEQQLHLISRGLSSQRPVDPHIARTLQDITLHLFAIYTSSHFPLRRLRISRAVLQLVTDHPNILNKDIFSFAMEDQTICQNQALSIDAGLQKFQKHLQASWSIAKCFHEGLPSFGTIRSDLLDWQSIIDASSTWEELTERVDEVDYFISQLQAVTSFLDMQGLGNERVAVLNLISRIGELRSSPDLAALILNKTQVASQYLRLGYSGRAGSLIAEARSLLSSCSSSSEVNLQFQIVDAEYLLDVGDVDKCRQTLKKATLLATESSEIQKLAGPSATNSGRVRYNKFTADTSSVLSILALESGDAGEALAQAKRSIRLHQRTWAIIENKHFAKPDATTSETIESDVDALTEDVARIAIDSSSHPRIMSMTHEKLRGPAFWPFVSSLIRSLLQLAHVYSQLGLFQEAVYYSEQAEKIANAVQADALLMLVYSHTSLYWIRSHRDKEAQQLLDKVENTRAVPGDTQEIGLYHRSMAQLEHLRGNQEAERQSMESAIATLEALISSQSVGTIDRLRPCASNLEETLPRVQVDDSETLKRPLKSSRARTSQRKTLIQSSHIAKSPQSGDESENLVYAPRLVGLLATLLAGKAVMLLRQGSIAEASEVLQKARTMLTGRQDTISHQMASFKNLLAQAMQLLNSDFVFNVLPESTISFPAIVPADADSTEKIPDASSCKRTQSRSLSPRKGGRKLGHPKADFATLLQQARDCLVDVHEKALQVGGTPIIHALCNMVSQVTLLLSAANIPNSYTLFQPLATAQSLELSRNHAFQGDINSIATEKRQNKGQNLLTWPESNASPDVSALLSSSRFQQEYIDVIPESWIAVSISLNETQDEFCVTRYHAHETPFILRLPTSRQKADDMDDEEPFIFEQGKQELLEIISLSNNSTHDTRDMNVKGARSAWWAEREALDARLRDLLVNIENIWLGGFRGIFSQHGRHPHLLTQFQKSFENILDRHLPSRQGNNRTIGKAKGKKNIGGQRVTFDPRVLELFVGLGNATIDSLDIDEALMDLVYFIVDILQFNGERNAYDEIDFDAIVVETIDALKAYHESASQEPAETKPTHTILILEKQLHAFPWESLPCLDGQAITRVPSMKALRDRILIQHHQMQTRQRHLPHQPHSPANPAHQAGYHSSRSLTSYILNPSNDLTHTETVLAPALRSLPPHSSCPTPNLTGRAPSEADFEALLSHSSTFLYFGHGSGAQYIRSRTVKRLARCASTVWLMGCSSGAVTEHGEFEPQGSVLAYLVAGWSDGEGRRRDMEREAGAMVDGEAMDRGEEEVSPCMAVCATLWDVTDKDIDRFSLRLGEEWGLWPEMRSEAKSGAKDKSVKGAKTPRKRGRSRAEAKNGVESGSRMRDGRRQKGRSLAESVARSREECYLRYLNGAAPVVYGVPVWLDD</sequence>
<keyword evidence="4" id="KW-0159">Chromosome partition</keyword>
<dbReference type="PROSITE" id="PS51700">
    <property type="entry name" value="SEPARIN"/>
    <property type="match status" value="1"/>
</dbReference>
<reference evidence="8" key="1">
    <citation type="journal article" date="2020" name="Stud. Mycol.">
        <title>101 Dothideomycetes genomes: a test case for predicting lifestyles and emergence of pathogens.</title>
        <authorList>
            <person name="Haridas S."/>
            <person name="Albert R."/>
            <person name="Binder M."/>
            <person name="Bloem J."/>
            <person name="Labutti K."/>
            <person name="Salamov A."/>
            <person name="Andreopoulos B."/>
            <person name="Baker S."/>
            <person name="Barry K."/>
            <person name="Bills G."/>
            <person name="Bluhm B."/>
            <person name="Cannon C."/>
            <person name="Castanera R."/>
            <person name="Culley D."/>
            <person name="Daum C."/>
            <person name="Ezra D."/>
            <person name="Gonzalez J."/>
            <person name="Henrissat B."/>
            <person name="Kuo A."/>
            <person name="Liang C."/>
            <person name="Lipzen A."/>
            <person name="Lutzoni F."/>
            <person name="Magnuson J."/>
            <person name="Mondo S."/>
            <person name="Nolan M."/>
            <person name="Ohm R."/>
            <person name="Pangilinan J."/>
            <person name="Park H.-J."/>
            <person name="Ramirez L."/>
            <person name="Alfaro M."/>
            <person name="Sun H."/>
            <person name="Tritt A."/>
            <person name="Yoshinaga Y."/>
            <person name="Zwiers L.-H."/>
            <person name="Turgeon B."/>
            <person name="Goodwin S."/>
            <person name="Spatafora J."/>
            <person name="Crous P."/>
            <person name="Grigoriev I."/>
        </authorList>
    </citation>
    <scope>NUCLEOTIDE SEQUENCE</scope>
    <source>
        <strain evidence="8">Tuck. ex Michener</strain>
    </source>
</reference>
<dbReference type="GO" id="GO:0044732">
    <property type="term" value="C:mitotic spindle pole body"/>
    <property type="evidence" value="ECO:0007669"/>
    <property type="project" value="TreeGrafter"/>
</dbReference>
<feature type="compositionally biased region" description="Basic and acidic residues" evidence="6">
    <location>
        <begin position="2173"/>
        <end position="2185"/>
    </location>
</feature>
<dbReference type="InterPro" id="IPR005314">
    <property type="entry name" value="Peptidase_C50"/>
</dbReference>
<dbReference type="GO" id="GO:0051307">
    <property type="term" value="P:meiotic chromosome separation"/>
    <property type="evidence" value="ECO:0007669"/>
    <property type="project" value="TreeGrafter"/>
</dbReference>
<feature type="region of interest" description="Disordered" evidence="6">
    <location>
        <begin position="2173"/>
        <end position="2226"/>
    </location>
</feature>
<dbReference type="GO" id="GO:0006508">
    <property type="term" value="P:proteolysis"/>
    <property type="evidence" value="ECO:0007669"/>
    <property type="project" value="InterPro"/>
</dbReference>
<keyword evidence="5" id="KW-0175">Coiled coil</keyword>
<keyword evidence="9" id="KW-1185">Reference proteome</keyword>
<evidence type="ECO:0000256" key="4">
    <source>
        <dbReference type="ARBA" id="ARBA00022829"/>
    </source>
</evidence>
<evidence type="ECO:0000259" key="7">
    <source>
        <dbReference type="PROSITE" id="PS51700"/>
    </source>
</evidence>
<name>A0A6A6H882_VIRVR</name>
<feature type="coiled-coil region" evidence="5">
    <location>
        <begin position="1334"/>
        <end position="1361"/>
    </location>
</feature>
<dbReference type="GO" id="GO:0004197">
    <property type="term" value="F:cysteine-type endopeptidase activity"/>
    <property type="evidence" value="ECO:0007669"/>
    <property type="project" value="InterPro"/>
</dbReference>
<proteinExistence type="predicted"/>
<evidence type="ECO:0000256" key="1">
    <source>
        <dbReference type="ARBA" id="ARBA00000451"/>
    </source>
</evidence>
<organism evidence="8 9">
    <name type="scientific">Viridothelium virens</name>
    <name type="common">Speckled blister lichen</name>
    <name type="synonym">Trypethelium virens</name>
    <dbReference type="NCBI Taxonomy" id="1048519"/>
    <lineage>
        <taxon>Eukaryota</taxon>
        <taxon>Fungi</taxon>
        <taxon>Dikarya</taxon>
        <taxon>Ascomycota</taxon>
        <taxon>Pezizomycotina</taxon>
        <taxon>Dothideomycetes</taxon>
        <taxon>Dothideomycetes incertae sedis</taxon>
        <taxon>Trypetheliales</taxon>
        <taxon>Trypetheliaceae</taxon>
        <taxon>Viridothelium</taxon>
    </lineage>
</organism>
<dbReference type="InterPro" id="IPR011990">
    <property type="entry name" value="TPR-like_helical_dom_sf"/>
</dbReference>
<evidence type="ECO:0000313" key="8">
    <source>
        <dbReference type="EMBL" id="KAF2234068.1"/>
    </source>
</evidence>
<dbReference type="Pfam" id="PF03568">
    <property type="entry name" value="Separin_C"/>
    <property type="match status" value="1"/>
</dbReference>